<accession>A0A6S6T7Q1</accession>
<sequence>MKILLINKHPFISKVFNDFYIDETLEIVSFVEDIKSDYYDLVVIDSGSFNKNLLDELNIEYKTRIYLCSKIDPYRSKFDNTFLKPFLPFRLYSFLSDIEKEFLTEDIEESTPFSGAVLDTEKIDDVKSLLGSYEESGSKEIKTKSKFGFLKKIKFKNPFKKIKTKTRRIHKVIDDFEIDIEIKKVS</sequence>
<dbReference type="EMBL" id="CACVAW010000049">
    <property type="protein sequence ID" value="CAA6812617.1"/>
    <property type="molecule type" value="Genomic_DNA"/>
</dbReference>
<reference evidence="1" key="1">
    <citation type="submission" date="2020-01" db="EMBL/GenBank/DDBJ databases">
        <authorList>
            <person name="Meier V. D."/>
            <person name="Meier V D."/>
        </authorList>
    </citation>
    <scope>NUCLEOTIDE SEQUENCE</scope>
    <source>
        <strain evidence="1">HLG_WM_MAG_12</strain>
    </source>
</reference>
<dbReference type="AlphaFoldDB" id="A0A6S6T7Q1"/>
<name>A0A6S6T7Q1_9BACT</name>
<proteinExistence type="predicted"/>
<evidence type="ECO:0000313" key="1">
    <source>
        <dbReference type="EMBL" id="CAA6812617.1"/>
    </source>
</evidence>
<gene>
    <name evidence="1" type="ORF">HELGO_WM21732</name>
</gene>
<organism evidence="1">
    <name type="scientific">uncultured Campylobacterales bacterium</name>
    <dbReference type="NCBI Taxonomy" id="352960"/>
    <lineage>
        <taxon>Bacteria</taxon>
        <taxon>Pseudomonadati</taxon>
        <taxon>Campylobacterota</taxon>
        <taxon>Epsilonproteobacteria</taxon>
        <taxon>Campylobacterales</taxon>
        <taxon>environmental samples</taxon>
    </lineage>
</organism>
<protein>
    <submittedName>
        <fullName evidence="1">Uncharacterized protein</fullName>
    </submittedName>
</protein>